<dbReference type="KEGG" id="mng:MNEG_7042"/>
<accession>A0A0D2MJW3</accession>
<feature type="domain" description="Ribosome maturation protein SDO1/SBDS N-terminal" evidence="8">
    <location>
        <begin position="16"/>
        <end position="100"/>
    </location>
</feature>
<dbReference type="GO" id="GO:0042256">
    <property type="term" value="P:cytosolic ribosome assembly"/>
    <property type="evidence" value="ECO:0007669"/>
    <property type="project" value="InterPro"/>
</dbReference>
<keyword evidence="6" id="KW-0539">Nucleus</keyword>
<evidence type="ECO:0000256" key="5">
    <source>
        <dbReference type="ARBA" id="ARBA00022517"/>
    </source>
</evidence>
<gene>
    <name evidence="10" type="ORF">MNEG_7042</name>
</gene>
<dbReference type="GO" id="GO:0005634">
    <property type="term" value="C:nucleus"/>
    <property type="evidence" value="ECO:0007669"/>
    <property type="project" value="UniProtKB-SubCell"/>
</dbReference>
<reference evidence="10 11" key="1">
    <citation type="journal article" date="2013" name="BMC Genomics">
        <title>Reconstruction of the lipid metabolism for the microalga Monoraphidium neglectum from its genome sequence reveals characteristics suitable for biofuel production.</title>
        <authorList>
            <person name="Bogen C."/>
            <person name="Al-Dilaimi A."/>
            <person name="Albersmeier A."/>
            <person name="Wichmann J."/>
            <person name="Grundmann M."/>
            <person name="Rupp O."/>
            <person name="Lauersen K.J."/>
            <person name="Blifernez-Klassen O."/>
            <person name="Kalinowski J."/>
            <person name="Goesmann A."/>
            <person name="Mussgnug J.H."/>
            <person name="Kruse O."/>
        </authorList>
    </citation>
    <scope>NUCLEOTIDE SEQUENCE [LARGE SCALE GENOMIC DNA]</scope>
    <source>
        <strain evidence="10 11">SAG 48.87</strain>
    </source>
</reference>
<evidence type="ECO:0000313" key="10">
    <source>
        <dbReference type="EMBL" id="KIZ00917.1"/>
    </source>
</evidence>
<dbReference type="InterPro" id="IPR018023">
    <property type="entry name" value="Ribosome_mat_SBDS_CS"/>
</dbReference>
<dbReference type="PANTHER" id="PTHR10927:SF1">
    <property type="entry name" value="RIBOSOME MATURATION PROTEIN SBDS"/>
    <property type="match status" value="1"/>
</dbReference>
<dbReference type="InterPro" id="IPR018978">
    <property type="entry name" value="SDO1/SBDS_central"/>
</dbReference>
<dbReference type="GeneID" id="25739918"/>
<evidence type="ECO:0000259" key="8">
    <source>
        <dbReference type="Pfam" id="PF01172"/>
    </source>
</evidence>
<dbReference type="Gene3D" id="3.30.1250.10">
    <property type="entry name" value="Ribosome maturation protein SBDS, N-terminal domain"/>
    <property type="match status" value="1"/>
</dbReference>
<evidence type="ECO:0000259" key="9">
    <source>
        <dbReference type="Pfam" id="PF09377"/>
    </source>
</evidence>
<dbReference type="PANTHER" id="PTHR10927">
    <property type="entry name" value="RIBOSOME MATURATION PROTEIN SBDS"/>
    <property type="match status" value="1"/>
</dbReference>
<dbReference type="AlphaFoldDB" id="A0A0D2MJW3"/>
<evidence type="ECO:0000256" key="2">
    <source>
        <dbReference type="ARBA" id="ARBA00004496"/>
    </source>
</evidence>
<dbReference type="RefSeq" id="XP_013899936.1">
    <property type="nucleotide sequence ID" value="XM_014044482.1"/>
</dbReference>
<dbReference type="SUPFAM" id="SSF89895">
    <property type="entry name" value="FYSH domain"/>
    <property type="match status" value="1"/>
</dbReference>
<keyword evidence="11" id="KW-1185">Reference proteome</keyword>
<keyword evidence="5" id="KW-0690">Ribosome biogenesis</keyword>
<dbReference type="Proteomes" id="UP000054498">
    <property type="component" value="Unassembled WGS sequence"/>
</dbReference>
<dbReference type="InterPro" id="IPR036786">
    <property type="entry name" value="Ribosome_mat_SBDS_N_sf"/>
</dbReference>
<keyword evidence="4" id="KW-0963">Cytoplasm</keyword>
<feature type="domain" description="Ribosome maturation protein SDO1/SBDS central" evidence="9">
    <location>
        <begin position="109"/>
        <end position="157"/>
    </location>
</feature>
<evidence type="ECO:0000256" key="6">
    <source>
        <dbReference type="ARBA" id="ARBA00023242"/>
    </source>
</evidence>
<dbReference type="SUPFAM" id="SSF109728">
    <property type="entry name" value="Hypothetical protein AF0491, middle domain"/>
    <property type="match status" value="1"/>
</dbReference>
<evidence type="ECO:0000256" key="3">
    <source>
        <dbReference type="ARBA" id="ARBA00007433"/>
    </source>
</evidence>
<dbReference type="PROSITE" id="PS01267">
    <property type="entry name" value="UPF0023"/>
    <property type="match status" value="1"/>
</dbReference>
<dbReference type="GO" id="GO:0005737">
    <property type="term" value="C:cytoplasm"/>
    <property type="evidence" value="ECO:0007669"/>
    <property type="project" value="UniProtKB-SubCell"/>
</dbReference>
<comment type="subunit">
    <text evidence="7">Associates with the 60S ribosomal subunit.</text>
</comment>
<dbReference type="EMBL" id="KK101430">
    <property type="protein sequence ID" value="KIZ00917.1"/>
    <property type="molecule type" value="Genomic_DNA"/>
</dbReference>
<name>A0A0D2MJW3_9CHLO</name>
<dbReference type="InterPro" id="IPR037188">
    <property type="entry name" value="Sdo1/SBDS_central_sf"/>
</dbReference>
<evidence type="ECO:0000313" key="11">
    <source>
        <dbReference type="Proteomes" id="UP000054498"/>
    </source>
</evidence>
<dbReference type="Pfam" id="PF09377">
    <property type="entry name" value="SBDS_domain_II"/>
    <property type="match status" value="1"/>
</dbReference>
<dbReference type="Gene3D" id="1.10.10.900">
    <property type="entry name" value="SBDS protein C-terminal domain, subdomain 1"/>
    <property type="match status" value="1"/>
</dbReference>
<dbReference type="InterPro" id="IPR039100">
    <property type="entry name" value="Sdo1/SBDS-like"/>
</dbReference>
<dbReference type="STRING" id="145388.A0A0D2MJW3"/>
<comment type="subcellular location">
    <subcellularLocation>
        <location evidence="2">Cytoplasm</location>
    </subcellularLocation>
    <subcellularLocation>
        <location evidence="1">Nucleus</location>
    </subcellularLocation>
</comment>
<comment type="similarity">
    <text evidence="3">Belongs to the SDO1/SBDS family.</text>
</comment>
<sequence>MSRNVKQPVGQKRLTNIAVVRLKKAGKRFEIACYRNKINDWRAGIEKDIDEVLQTTTVFANVGKGVHAKKEELQEAFGTTDEEKICLEILAKGDVSDKERRAELDNLFKDVAQVLVEKTVNPDTGRPYTHSMLERALRDLHFNLDPKKSAKQQALEVGTRVAAGCVLVIVDG</sequence>
<organism evidence="10 11">
    <name type="scientific">Monoraphidium neglectum</name>
    <dbReference type="NCBI Taxonomy" id="145388"/>
    <lineage>
        <taxon>Eukaryota</taxon>
        <taxon>Viridiplantae</taxon>
        <taxon>Chlorophyta</taxon>
        <taxon>core chlorophytes</taxon>
        <taxon>Chlorophyceae</taxon>
        <taxon>CS clade</taxon>
        <taxon>Sphaeropleales</taxon>
        <taxon>Selenastraceae</taxon>
        <taxon>Monoraphidium</taxon>
    </lineage>
</organism>
<proteinExistence type="inferred from homology"/>
<dbReference type="InterPro" id="IPR019783">
    <property type="entry name" value="SDO1/SBDS_N"/>
</dbReference>
<dbReference type="OrthoDB" id="10253092at2759"/>
<dbReference type="InterPro" id="IPR002140">
    <property type="entry name" value="Sdo1/SBDS"/>
</dbReference>
<protein>
    <submittedName>
        <fullName evidence="10">Putative Ribosome maturation protein SBDS</fullName>
    </submittedName>
</protein>
<dbReference type="Pfam" id="PF01172">
    <property type="entry name" value="SBDS_N"/>
    <property type="match status" value="1"/>
</dbReference>
<evidence type="ECO:0000256" key="1">
    <source>
        <dbReference type="ARBA" id="ARBA00004123"/>
    </source>
</evidence>
<evidence type="ECO:0000256" key="4">
    <source>
        <dbReference type="ARBA" id="ARBA00022490"/>
    </source>
</evidence>
<dbReference type="NCBIfam" id="TIGR00291">
    <property type="entry name" value="RNA_SBDS"/>
    <property type="match status" value="1"/>
</dbReference>
<dbReference type="FunFam" id="3.30.1250.10:FF:000001">
    <property type="entry name" value="SBDS, ribosome maturation factor"/>
    <property type="match status" value="1"/>
</dbReference>
<evidence type="ECO:0000256" key="7">
    <source>
        <dbReference type="ARBA" id="ARBA00049708"/>
    </source>
</evidence>